<gene>
    <name evidence="1" type="ORF">0105phi72_084</name>
</gene>
<protein>
    <submittedName>
        <fullName evidence="1">Uncharacterized protein</fullName>
    </submittedName>
</protein>
<dbReference type="EMBL" id="OQ317942">
    <property type="protein sequence ID" value="WCS66628.1"/>
    <property type="molecule type" value="Genomic_DNA"/>
</dbReference>
<name>A0AAF0BWP6_9CAUD</name>
<dbReference type="Proteomes" id="UP001222392">
    <property type="component" value="Segment"/>
</dbReference>
<accession>A0AAF0BWP6</accession>
<reference evidence="1" key="1">
    <citation type="submission" date="2023-01" db="EMBL/GenBank/DDBJ databases">
        <title>Siphophage 0105phi7-2 of Bacillus thuringiensis: Novel Propagation, DNA, and Genome-Implied Assembly.</title>
        <authorList>
            <person name="Roberts S."/>
            <person name="Aldis M."/>
            <person name="Wright E.T."/>
            <person name="Lai Z."/>
            <person name="Hardies S.C."/>
            <person name="Serwer P."/>
        </authorList>
    </citation>
    <scope>NUCLEOTIDE SEQUENCE</scope>
</reference>
<evidence type="ECO:0000313" key="1">
    <source>
        <dbReference type="EMBL" id="WCS66628.1"/>
    </source>
</evidence>
<proteinExistence type="predicted"/>
<organism evidence="1 2">
    <name type="scientific">Bacillus phage 0105phi7-2</name>
    <dbReference type="NCBI Taxonomy" id="3025408"/>
    <lineage>
        <taxon>Viruses</taxon>
        <taxon>Duplodnaviria</taxon>
        <taxon>Heunggongvirae</taxon>
        <taxon>Uroviricota</taxon>
        <taxon>Caudoviricetes</taxon>
        <taxon>Theosmithvirus</taxon>
        <taxon>Theosmithvirus tv0105phi72</taxon>
    </lineage>
</organism>
<evidence type="ECO:0000313" key="2">
    <source>
        <dbReference type="Proteomes" id="UP001222392"/>
    </source>
</evidence>
<keyword evidence="2" id="KW-1185">Reference proteome</keyword>
<sequence>MKVDIESLREAVIKFANELCKAIARIASECWEQIKELSVEYIEYKLEQPQRLVYGYVKHRVMKSQVLNRKPMLIRARTTC</sequence>